<evidence type="ECO:0000256" key="16">
    <source>
        <dbReference type="PIRSR" id="PIRSR602129-50"/>
    </source>
</evidence>
<evidence type="ECO:0000256" key="8">
    <source>
        <dbReference type="ARBA" id="ARBA00022919"/>
    </source>
</evidence>
<protein>
    <recommendedName>
        <fullName evidence="14">sphinganine-1-phosphate aldolase</fullName>
        <ecNumber evidence="14">4.1.2.27</ecNumber>
    </recommendedName>
    <alternativeName>
        <fullName evidence="15">Sphingosine-1-phosphate aldolase</fullName>
    </alternativeName>
</protein>
<name>W6MJP5_9ASCO</name>
<dbReference type="GO" id="GO:0030149">
    <property type="term" value="P:sphingolipid catabolic process"/>
    <property type="evidence" value="ECO:0007669"/>
    <property type="project" value="TreeGrafter"/>
</dbReference>
<dbReference type="InterPro" id="IPR002129">
    <property type="entry name" value="PyrdxlP-dep_de-COase"/>
</dbReference>
<evidence type="ECO:0000256" key="13">
    <source>
        <dbReference type="ARBA" id="ARBA00038302"/>
    </source>
</evidence>
<dbReference type="Gene3D" id="6.10.140.2150">
    <property type="match status" value="1"/>
</dbReference>
<organism evidence="18 19">
    <name type="scientific">Kuraishia capsulata CBS 1993</name>
    <dbReference type="NCBI Taxonomy" id="1382522"/>
    <lineage>
        <taxon>Eukaryota</taxon>
        <taxon>Fungi</taxon>
        <taxon>Dikarya</taxon>
        <taxon>Ascomycota</taxon>
        <taxon>Saccharomycotina</taxon>
        <taxon>Pichiomycetes</taxon>
        <taxon>Pichiales</taxon>
        <taxon>Pichiaceae</taxon>
        <taxon>Kuraishia</taxon>
    </lineage>
</organism>
<dbReference type="EMBL" id="HG793125">
    <property type="protein sequence ID" value="CDK24712.1"/>
    <property type="molecule type" value="Genomic_DNA"/>
</dbReference>
<comment type="subcellular location">
    <subcellularLocation>
        <location evidence="2">Endoplasmic reticulum membrane</location>
        <topology evidence="2">Single-pass membrane protein</topology>
    </subcellularLocation>
</comment>
<dbReference type="GO" id="GO:0008117">
    <property type="term" value="F:sphinganine-1-phosphate aldolase activity"/>
    <property type="evidence" value="ECO:0007669"/>
    <property type="project" value="UniProtKB-EC"/>
</dbReference>
<dbReference type="PANTHER" id="PTHR42735:SF6">
    <property type="entry name" value="SPHINGOSINE-1-PHOSPHATE LYASE 1"/>
    <property type="match status" value="1"/>
</dbReference>
<keyword evidence="19" id="KW-1185">Reference proteome</keyword>
<dbReference type="OrthoDB" id="10254570at2759"/>
<comment type="similarity">
    <text evidence="13">Belongs to the group II decarboxylase family. Sphingosine-1-phosphate lyase subfamily.</text>
</comment>
<evidence type="ECO:0000256" key="9">
    <source>
        <dbReference type="ARBA" id="ARBA00022989"/>
    </source>
</evidence>
<keyword evidence="8" id="KW-0746">Sphingolipid metabolism</keyword>
<evidence type="ECO:0000256" key="17">
    <source>
        <dbReference type="RuleBase" id="RU000382"/>
    </source>
</evidence>
<dbReference type="GeneID" id="34518116"/>
<keyword evidence="10" id="KW-0443">Lipid metabolism</keyword>
<evidence type="ECO:0000256" key="6">
    <source>
        <dbReference type="ARBA" id="ARBA00022824"/>
    </source>
</evidence>
<accession>W6MJP5</accession>
<dbReference type="PANTHER" id="PTHR42735">
    <property type="match status" value="1"/>
</dbReference>
<comment type="pathway">
    <text evidence="3">Lipid metabolism; sphingolipid metabolism.</text>
</comment>
<keyword evidence="5" id="KW-0812">Transmembrane</keyword>
<dbReference type="STRING" id="1382522.W6MJP5"/>
<dbReference type="GO" id="GO:0009267">
    <property type="term" value="P:cellular response to starvation"/>
    <property type="evidence" value="ECO:0007669"/>
    <property type="project" value="EnsemblFungi"/>
</dbReference>
<evidence type="ECO:0000256" key="2">
    <source>
        <dbReference type="ARBA" id="ARBA00004389"/>
    </source>
</evidence>
<dbReference type="GO" id="GO:0019752">
    <property type="term" value="P:carboxylic acid metabolic process"/>
    <property type="evidence" value="ECO:0007669"/>
    <property type="project" value="InterPro"/>
</dbReference>
<dbReference type="RefSeq" id="XP_022456728.1">
    <property type="nucleotide sequence ID" value="XM_022605239.1"/>
</dbReference>
<evidence type="ECO:0000256" key="1">
    <source>
        <dbReference type="ARBA" id="ARBA00001933"/>
    </source>
</evidence>
<dbReference type="InterPro" id="IPR050477">
    <property type="entry name" value="GrpII_AminoAcid_Decarb"/>
</dbReference>
<dbReference type="SUPFAM" id="SSF53383">
    <property type="entry name" value="PLP-dependent transferases"/>
    <property type="match status" value="1"/>
</dbReference>
<evidence type="ECO:0000256" key="4">
    <source>
        <dbReference type="ARBA" id="ARBA00004991"/>
    </source>
</evidence>
<evidence type="ECO:0000256" key="12">
    <source>
        <dbReference type="ARBA" id="ARBA00023239"/>
    </source>
</evidence>
<comment type="cofactor">
    <cofactor evidence="1 16 17">
        <name>pyridoxal 5'-phosphate</name>
        <dbReference type="ChEBI" id="CHEBI:597326"/>
    </cofactor>
</comment>
<dbReference type="EC" id="4.1.2.27" evidence="14"/>
<dbReference type="InterPro" id="IPR015421">
    <property type="entry name" value="PyrdxlP-dep_Trfase_major"/>
</dbReference>
<evidence type="ECO:0000256" key="3">
    <source>
        <dbReference type="ARBA" id="ARBA00004760"/>
    </source>
</evidence>
<evidence type="ECO:0000256" key="15">
    <source>
        <dbReference type="ARBA" id="ARBA00042568"/>
    </source>
</evidence>
<keyword evidence="6" id="KW-0256">Endoplasmic reticulum</keyword>
<dbReference type="AlphaFoldDB" id="W6MJP5"/>
<dbReference type="GO" id="GO:0032541">
    <property type="term" value="C:cortical endoplasmic reticulum"/>
    <property type="evidence" value="ECO:0007669"/>
    <property type="project" value="EnsemblFungi"/>
</dbReference>
<evidence type="ECO:0000256" key="7">
    <source>
        <dbReference type="ARBA" id="ARBA00022898"/>
    </source>
</evidence>
<dbReference type="GO" id="GO:0005789">
    <property type="term" value="C:endoplasmic reticulum membrane"/>
    <property type="evidence" value="ECO:0007669"/>
    <property type="project" value="UniProtKB-SubCell"/>
</dbReference>
<dbReference type="HOGENOM" id="CLU_028929_1_0_1"/>
<gene>
    <name evidence="18" type="ORF">KUCA_T00000678001</name>
</gene>
<evidence type="ECO:0000313" key="18">
    <source>
        <dbReference type="EMBL" id="CDK24712.1"/>
    </source>
</evidence>
<dbReference type="GO" id="GO:0019722">
    <property type="term" value="P:calcium-mediated signaling"/>
    <property type="evidence" value="ECO:0007669"/>
    <property type="project" value="EnsemblFungi"/>
</dbReference>
<evidence type="ECO:0000313" key="19">
    <source>
        <dbReference type="Proteomes" id="UP000019384"/>
    </source>
</evidence>
<reference evidence="18" key="1">
    <citation type="submission" date="2013-12" db="EMBL/GenBank/DDBJ databases">
        <authorList>
            <person name="Genoscope - CEA"/>
        </authorList>
    </citation>
    <scope>NUCLEOTIDE SEQUENCE</scope>
    <source>
        <strain evidence="18">CBS 1993</strain>
    </source>
</reference>
<dbReference type="Proteomes" id="UP000019384">
    <property type="component" value="Unassembled WGS sequence"/>
</dbReference>
<proteinExistence type="inferred from homology"/>
<keyword evidence="9" id="KW-1133">Transmembrane helix</keyword>
<dbReference type="GO" id="GO:0042802">
    <property type="term" value="F:identical protein binding"/>
    <property type="evidence" value="ECO:0007669"/>
    <property type="project" value="EnsemblFungi"/>
</dbReference>
<dbReference type="Pfam" id="PF00282">
    <property type="entry name" value="Pyridoxal_deC"/>
    <property type="match status" value="1"/>
</dbReference>
<evidence type="ECO:0000256" key="5">
    <source>
        <dbReference type="ARBA" id="ARBA00022692"/>
    </source>
</evidence>
<dbReference type="FunFam" id="3.40.640.10:FF:000020">
    <property type="entry name" value="sphingosine-1-phosphate lyase 1"/>
    <property type="match status" value="1"/>
</dbReference>
<dbReference type="Gene3D" id="3.40.640.10">
    <property type="entry name" value="Type I PLP-dependent aspartate aminotransferase-like (Major domain)"/>
    <property type="match status" value="1"/>
</dbReference>
<evidence type="ECO:0000256" key="14">
    <source>
        <dbReference type="ARBA" id="ARBA00038965"/>
    </source>
</evidence>
<keyword evidence="7 16" id="KW-0663">Pyridoxal phosphate</keyword>
<comment type="pathway">
    <text evidence="4">Sphingolipid metabolism.</text>
</comment>
<evidence type="ECO:0000256" key="10">
    <source>
        <dbReference type="ARBA" id="ARBA00023098"/>
    </source>
</evidence>
<keyword evidence="11" id="KW-0472">Membrane</keyword>
<dbReference type="InterPro" id="IPR015424">
    <property type="entry name" value="PyrdxlP-dep_Trfase"/>
</dbReference>
<evidence type="ECO:0000256" key="11">
    <source>
        <dbReference type="ARBA" id="ARBA00023136"/>
    </source>
</evidence>
<feature type="modified residue" description="N6-(pyridoxal phosphate)lysine" evidence="16">
    <location>
        <position position="376"/>
    </location>
</feature>
<sequence>MGVYSAKLEFIPAAPQWTFPATVEQAQSLGEEFILFLKNYALVYWTKTSWFQFSKDLLFAYVFTKILRLVLQYLKGYGLLAGIRAVYGYALRSVFNFVLSLPPIKRKVDAEISQTRAKIESALLVSDAGIPDFTELPAKGLPTDKVYELLDKLNDIKHSDWKHGRISGAVYHGGDELIELQSKAYHQFSVANQLHPDVFPAVRKMDSEVVSMTLHMFNAPETGCGTSTSGGTESLLLACLSAREYGKKYKGITSPEMVAPESIHAGVFKAASYFGIRLHLAPLDPVTFKVDLKAVKRLVNTNTVLILGSAPNFPHGVIDDIEGLSKISTRWGIPLHVDCCLGSFIVANLTKAGFKDVPLFDFRVPGVTSISCDTHKYGFAPKGSSVIMYRNNKLRECQYYISTEWMGGLYGSPTLAGSRPGALMAGCWATMVNIGQEGYVNYCREIVTAARRLKDAITNEIAELDVIGDPIGSVVAFKSNLVNVHQLGDKMGAKGWHLSALQKPPALHLAATNLSIPIVEELISDLKASVEELKESGSEKDKGDTAALYGVAGNVQTGNVADRIISAFIDTLYKV</sequence>
<dbReference type="GO" id="GO:0097038">
    <property type="term" value="C:perinuclear endoplasmic reticulum"/>
    <property type="evidence" value="ECO:0007669"/>
    <property type="project" value="EnsemblFungi"/>
</dbReference>
<reference evidence="18" key="2">
    <citation type="submission" date="2014-02" db="EMBL/GenBank/DDBJ databases">
        <title>Complete DNA sequence of /Kuraishia capsulata/ illustrates novel genomic features among budding yeasts (/Saccharomycotina/).</title>
        <authorList>
            <person name="Morales L."/>
            <person name="Noel B."/>
            <person name="Porcel B."/>
            <person name="Marcet-Houben M."/>
            <person name="Hullo M-F."/>
            <person name="Sacerdot C."/>
            <person name="Tekaia F."/>
            <person name="Leh-Louis V."/>
            <person name="Despons L."/>
            <person name="Khanna V."/>
            <person name="Aury J-M."/>
            <person name="Barbe V."/>
            <person name="Couloux A."/>
            <person name="Labadie K."/>
            <person name="Pelletier E."/>
            <person name="Souciet J-L."/>
            <person name="Boekhout T."/>
            <person name="Gabaldon T."/>
            <person name="Wincker P."/>
            <person name="Dujon B."/>
        </authorList>
    </citation>
    <scope>NUCLEOTIDE SEQUENCE</scope>
    <source>
        <strain evidence="18">CBS 1993</strain>
    </source>
</reference>
<dbReference type="InterPro" id="IPR015422">
    <property type="entry name" value="PyrdxlP-dep_Trfase_small"/>
</dbReference>
<keyword evidence="12 17" id="KW-0456">Lyase</keyword>
<dbReference type="GO" id="GO:0030170">
    <property type="term" value="F:pyridoxal phosphate binding"/>
    <property type="evidence" value="ECO:0007669"/>
    <property type="project" value="InterPro"/>
</dbReference>
<dbReference type="Gene3D" id="3.90.1150.10">
    <property type="entry name" value="Aspartate Aminotransferase, domain 1"/>
    <property type="match status" value="1"/>
</dbReference>